<evidence type="ECO:0000313" key="3">
    <source>
        <dbReference type="Proteomes" id="UP000294599"/>
    </source>
</evidence>
<dbReference type="AlphaFoldDB" id="A0A4R3LCB0"/>
<sequence>MAKTPSPADAEADADAAASARAARWRRLLLRLAILAGIVFAVHMDLRSWNSLLDWWADRDDAVQPLVASGTPVLADTPQGPRLFLVTRQYQRERHQRMAVRRMSGQQLQEIDVWALDDHARPAWRRRLHVAPAREVVDASPIGVDGDTVWVYARGLHALHQADGSLRLGPQDIESRFPALRGQLLTERHRYGFDHGGLHLLAGDGRRWRIDGSFALTPVGNESMPGRDGVFAPGRCPAGCNGGFKSRGMDLGAHWLGLLDDGEAARLSVDPVQVAEAAGTGVGRAHHEAALHTPAYLGDPGQGRYRLWRAGIRHVSAAPPDWPADFPDNWGTRQKFSAFQPLPQAPEFLRPGLLTQGIGSGPLWLRDPDSVLVLYHSSLAADALLRLARITGPSGQPAWDIELPIANLHAARLAGSTLMLFGQAGEAAQPPERGAPLFEGSPPEVQGGDFVFAAIAMADGSARLFRLGRDGHGVTASGTDPPS</sequence>
<dbReference type="InterPro" id="IPR048161">
    <property type="entry name" value="PA2928-like"/>
</dbReference>
<evidence type="ECO:0000256" key="1">
    <source>
        <dbReference type="SAM" id="Phobius"/>
    </source>
</evidence>
<protein>
    <submittedName>
        <fullName evidence="2">Uncharacterized protein</fullName>
    </submittedName>
</protein>
<keyword evidence="1" id="KW-0812">Transmembrane</keyword>
<proteinExistence type="predicted"/>
<accession>A0A4R3LCB0</accession>
<dbReference type="RefSeq" id="WP_123523051.1">
    <property type="nucleotide sequence ID" value="NZ_JBHLWF010000014.1"/>
</dbReference>
<comment type="caution">
    <text evidence="2">The sequence shown here is derived from an EMBL/GenBank/DDBJ whole genome shotgun (WGS) entry which is preliminary data.</text>
</comment>
<organism evidence="2 3">
    <name type="scientific">Pseudofulvimonas gallinarii</name>
    <dbReference type="NCBI Taxonomy" id="634155"/>
    <lineage>
        <taxon>Bacteria</taxon>
        <taxon>Pseudomonadati</taxon>
        <taxon>Pseudomonadota</taxon>
        <taxon>Gammaproteobacteria</taxon>
        <taxon>Lysobacterales</taxon>
        <taxon>Rhodanobacteraceae</taxon>
        <taxon>Pseudofulvimonas</taxon>
    </lineage>
</organism>
<dbReference type="Proteomes" id="UP000294599">
    <property type="component" value="Unassembled WGS sequence"/>
</dbReference>
<name>A0A4R3LCB0_9GAMM</name>
<gene>
    <name evidence="2" type="ORF">EDC25_11265</name>
</gene>
<reference evidence="2 3" key="1">
    <citation type="submission" date="2019-03" db="EMBL/GenBank/DDBJ databases">
        <title>Genomic Encyclopedia of Type Strains, Phase IV (KMG-IV): sequencing the most valuable type-strain genomes for metagenomic binning, comparative biology and taxonomic classification.</title>
        <authorList>
            <person name="Goeker M."/>
        </authorList>
    </citation>
    <scope>NUCLEOTIDE SEQUENCE [LARGE SCALE GENOMIC DNA]</scope>
    <source>
        <strain evidence="2 3">DSM 21944</strain>
    </source>
</reference>
<keyword evidence="1" id="KW-0472">Membrane</keyword>
<dbReference type="EMBL" id="SMAF01000012">
    <property type="protein sequence ID" value="TCS97583.1"/>
    <property type="molecule type" value="Genomic_DNA"/>
</dbReference>
<dbReference type="NCBIfam" id="NF041516">
    <property type="entry name" value="PA2928_fam"/>
    <property type="match status" value="1"/>
</dbReference>
<feature type="transmembrane region" description="Helical" evidence="1">
    <location>
        <begin position="28"/>
        <end position="44"/>
    </location>
</feature>
<keyword evidence="1" id="KW-1133">Transmembrane helix</keyword>
<evidence type="ECO:0000313" key="2">
    <source>
        <dbReference type="EMBL" id="TCS97583.1"/>
    </source>
</evidence>
<keyword evidence="3" id="KW-1185">Reference proteome</keyword>